<dbReference type="InterPro" id="IPR052783">
    <property type="entry name" value="Metabolic/Drug-Res_Regulator"/>
</dbReference>
<dbReference type="GO" id="GO:0008270">
    <property type="term" value="F:zinc ion binding"/>
    <property type="evidence" value="ECO:0007669"/>
    <property type="project" value="InterPro"/>
</dbReference>
<dbReference type="SUPFAM" id="SSF57701">
    <property type="entry name" value="Zn2/Cys6 DNA-binding domain"/>
    <property type="match status" value="1"/>
</dbReference>
<feature type="region of interest" description="Disordered" evidence="2">
    <location>
        <begin position="187"/>
        <end position="229"/>
    </location>
</feature>
<dbReference type="Proteomes" id="UP000243081">
    <property type="component" value="Unassembled WGS sequence"/>
</dbReference>
<accession>A0A179ISL4</accession>
<feature type="compositionally biased region" description="Polar residues" evidence="2">
    <location>
        <begin position="199"/>
        <end position="214"/>
    </location>
</feature>
<proteinExistence type="predicted"/>
<dbReference type="CDD" id="cd15486">
    <property type="entry name" value="ZIP_Sip4"/>
    <property type="match status" value="1"/>
</dbReference>
<evidence type="ECO:0000313" key="4">
    <source>
        <dbReference type="EMBL" id="OAR04799.1"/>
    </source>
</evidence>
<comment type="caution">
    <text evidence="4">The sequence shown here is derived from an EMBL/GenBank/DDBJ whole genome shotgun (WGS) entry which is preliminary data.</text>
</comment>
<evidence type="ECO:0000256" key="2">
    <source>
        <dbReference type="SAM" id="MobiDB-lite"/>
    </source>
</evidence>
<dbReference type="PROSITE" id="PS50048">
    <property type="entry name" value="ZN2_CY6_FUNGAL_2"/>
    <property type="match status" value="1"/>
</dbReference>
<feature type="domain" description="Zn(2)-C6 fungal-type" evidence="3">
    <location>
        <begin position="62"/>
        <end position="91"/>
    </location>
</feature>
<name>A0A179ISL4_CORDF</name>
<sequence>MGSHNLPSPPAEDGKAKKASGKSTKPSHRASKRANTASAAHHHDIIAGAAGMDGRHKRVWKACERCRMKKTKCDGEFPCKRCKDDGLVCTAGIRKKMEYKQLPRGYAEVLENTQLTLIATIHKLYSMVRSSQPWDLGEPDLNDRGQPVVHNIAQKLGCIRPNCDIDLPAHSVFPEDESSMAELARQLEEQQQPPEHEASSANSALAITGDGDSSSYHRADRASSSDLDHSDMEQDYRKMAFGNHNALSLSPQSFASGSDFEFSTTPVDLDAGAMFSQQSASMPDFTSSWAAIPKAQQTQQQQQQSPTAMSMSFVQQPSSLQNLVMMNQDVLDADFGTIKPDILSYANSDVMMGIADPMIYAGFDNDNMRL</sequence>
<protein>
    <recommendedName>
        <fullName evidence="3">Zn(2)-C6 fungal-type domain-containing protein</fullName>
    </recommendedName>
</protein>
<dbReference type="InterPro" id="IPR036864">
    <property type="entry name" value="Zn2-C6_fun-type_DNA-bd_sf"/>
</dbReference>
<feature type="compositionally biased region" description="Basic residues" evidence="2">
    <location>
        <begin position="17"/>
        <end position="32"/>
    </location>
</feature>
<dbReference type="Gene3D" id="4.10.240.10">
    <property type="entry name" value="Zn(2)-C6 fungal-type DNA-binding domain"/>
    <property type="match status" value="1"/>
</dbReference>
<keyword evidence="5" id="KW-1185">Reference proteome</keyword>
<dbReference type="CDD" id="cd00067">
    <property type="entry name" value="GAL4"/>
    <property type="match status" value="1"/>
</dbReference>
<dbReference type="Pfam" id="PF00172">
    <property type="entry name" value="Zn_clus"/>
    <property type="match status" value="1"/>
</dbReference>
<dbReference type="AlphaFoldDB" id="A0A179ISL4"/>
<gene>
    <name evidence="4" type="ORF">LLEC1_03245</name>
</gene>
<dbReference type="GO" id="GO:0000981">
    <property type="term" value="F:DNA-binding transcription factor activity, RNA polymerase II-specific"/>
    <property type="evidence" value="ECO:0007669"/>
    <property type="project" value="InterPro"/>
</dbReference>
<evidence type="ECO:0000313" key="5">
    <source>
        <dbReference type="Proteomes" id="UP000243081"/>
    </source>
</evidence>
<evidence type="ECO:0000259" key="3">
    <source>
        <dbReference type="PROSITE" id="PS50048"/>
    </source>
</evidence>
<dbReference type="PANTHER" id="PTHR47655">
    <property type="entry name" value="QUINIC ACID UTILIZATION ACTIVATOR"/>
    <property type="match status" value="1"/>
</dbReference>
<dbReference type="OMA" id="GNTNAMT"/>
<dbReference type="InterPro" id="IPR001138">
    <property type="entry name" value="Zn2Cys6_DnaBD"/>
</dbReference>
<dbReference type="PANTHER" id="PTHR47655:SF3">
    <property type="entry name" value="ZN(II)2CYS6 TRANSCRIPTION FACTOR (EUROFUNG)"/>
    <property type="match status" value="1"/>
</dbReference>
<evidence type="ECO:0000256" key="1">
    <source>
        <dbReference type="ARBA" id="ARBA00023242"/>
    </source>
</evidence>
<keyword evidence="1" id="KW-0539">Nucleus</keyword>
<feature type="region of interest" description="Disordered" evidence="2">
    <location>
        <begin position="1"/>
        <end position="51"/>
    </location>
</feature>
<dbReference type="PROSITE" id="PS00463">
    <property type="entry name" value="ZN2_CY6_FUNGAL_1"/>
    <property type="match status" value="1"/>
</dbReference>
<dbReference type="EMBL" id="LUKN01000208">
    <property type="protein sequence ID" value="OAR04799.1"/>
    <property type="molecule type" value="Genomic_DNA"/>
</dbReference>
<organism evidence="4 5">
    <name type="scientific">Cordyceps confragosa</name>
    <name type="common">Lecanicillium lecanii</name>
    <dbReference type="NCBI Taxonomy" id="2714763"/>
    <lineage>
        <taxon>Eukaryota</taxon>
        <taxon>Fungi</taxon>
        <taxon>Dikarya</taxon>
        <taxon>Ascomycota</taxon>
        <taxon>Pezizomycotina</taxon>
        <taxon>Sordariomycetes</taxon>
        <taxon>Hypocreomycetidae</taxon>
        <taxon>Hypocreales</taxon>
        <taxon>Cordycipitaceae</taxon>
        <taxon>Akanthomyces</taxon>
    </lineage>
</organism>
<dbReference type="OrthoDB" id="4151048at2759"/>
<dbReference type="SMART" id="SM00066">
    <property type="entry name" value="GAL4"/>
    <property type="match status" value="1"/>
</dbReference>
<feature type="compositionally biased region" description="Basic and acidic residues" evidence="2">
    <location>
        <begin position="215"/>
        <end position="229"/>
    </location>
</feature>
<reference evidence="4 5" key="1">
    <citation type="submission" date="2016-03" db="EMBL/GenBank/DDBJ databases">
        <title>Fine-scale spatial genetic structure of a fungal parasite of coffee scale insects.</title>
        <authorList>
            <person name="Jackson D."/>
            <person name="Zemenick K.A."/>
            <person name="Malloure B."/>
            <person name="Quandt C.A."/>
            <person name="James T.Y."/>
        </authorList>
    </citation>
    <scope>NUCLEOTIDE SEQUENCE [LARGE SCALE GENOMIC DNA]</scope>
    <source>
        <strain evidence="4 5">UM487</strain>
    </source>
</reference>